<dbReference type="SUPFAM" id="SSF143422">
    <property type="entry name" value="Transposase IS200-like"/>
    <property type="match status" value="1"/>
</dbReference>
<dbReference type="PANTHER" id="PTHR34322">
    <property type="entry name" value="TRANSPOSASE, Y1_TNP DOMAIN-CONTAINING"/>
    <property type="match status" value="1"/>
</dbReference>
<dbReference type="GO" id="GO:0004803">
    <property type="term" value="F:transposase activity"/>
    <property type="evidence" value="ECO:0007669"/>
    <property type="project" value="InterPro"/>
</dbReference>
<organism evidence="2 3">
    <name type="scientific">Bacillus infantis</name>
    <dbReference type="NCBI Taxonomy" id="324767"/>
    <lineage>
        <taxon>Bacteria</taxon>
        <taxon>Bacillati</taxon>
        <taxon>Bacillota</taxon>
        <taxon>Bacilli</taxon>
        <taxon>Bacillales</taxon>
        <taxon>Bacillaceae</taxon>
        <taxon>Bacillus</taxon>
    </lineage>
</organism>
<accession>A0A5D4QU42</accession>
<evidence type="ECO:0000313" key="2">
    <source>
        <dbReference type="EMBL" id="TYS40752.1"/>
    </source>
</evidence>
<dbReference type="PANTHER" id="PTHR34322:SF2">
    <property type="entry name" value="TRANSPOSASE IS200-LIKE DOMAIN-CONTAINING PROTEIN"/>
    <property type="match status" value="1"/>
</dbReference>
<evidence type="ECO:0000259" key="1">
    <source>
        <dbReference type="SMART" id="SM01321"/>
    </source>
</evidence>
<proteinExistence type="predicted"/>
<dbReference type="EMBL" id="VTER01000021">
    <property type="protein sequence ID" value="TYS40752.1"/>
    <property type="molecule type" value="Genomic_DNA"/>
</dbReference>
<dbReference type="Pfam" id="PF01797">
    <property type="entry name" value="Y1_Tnp"/>
    <property type="match status" value="1"/>
</dbReference>
<dbReference type="Gene3D" id="3.30.70.1290">
    <property type="entry name" value="Transposase IS200-like"/>
    <property type="match status" value="1"/>
</dbReference>
<gene>
    <name evidence="2" type="ORF">FZD51_24685</name>
</gene>
<comment type="caution">
    <text evidence="2">The sequence shown here is derived from an EMBL/GenBank/DDBJ whole genome shotgun (WGS) entry which is preliminary data.</text>
</comment>
<dbReference type="AlphaFoldDB" id="A0A5D4QU42"/>
<dbReference type="GO" id="GO:0003677">
    <property type="term" value="F:DNA binding"/>
    <property type="evidence" value="ECO:0007669"/>
    <property type="project" value="InterPro"/>
</dbReference>
<protein>
    <submittedName>
        <fullName evidence="2">Transposase</fullName>
    </submittedName>
</protein>
<dbReference type="GO" id="GO:0006313">
    <property type="term" value="P:DNA transposition"/>
    <property type="evidence" value="ECO:0007669"/>
    <property type="project" value="InterPro"/>
</dbReference>
<dbReference type="Proteomes" id="UP000322139">
    <property type="component" value="Unassembled WGS sequence"/>
</dbReference>
<evidence type="ECO:0000313" key="3">
    <source>
        <dbReference type="Proteomes" id="UP000322139"/>
    </source>
</evidence>
<dbReference type="InterPro" id="IPR036515">
    <property type="entry name" value="Transposase_17_sf"/>
</dbReference>
<feature type="domain" description="Transposase IS200-like" evidence="1">
    <location>
        <begin position="4"/>
        <end position="98"/>
    </location>
</feature>
<name>A0A5D4QU42_9BACI</name>
<reference evidence="2 3" key="1">
    <citation type="submission" date="2019-08" db="EMBL/GenBank/DDBJ databases">
        <title>Bacillus genomes from the desert of Cuatro Cienegas, Coahuila.</title>
        <authorList>
            <person name="Olmedo-Alvarez G."/>
        </authorList>
    </citation>
    <scope>NUCLEOTIDE SEQUENCE [LARGE SCALE GENOMIC DNA]</scope>
    <source>
        <strain evidence="2 3">CH446_14T</strain>
    </source>
</reference>
<dbReference type="SMART" id="SM01321">
    <property type="entry name" value="Y1_Tnp"/>
    <property type="match status" value="1"/>
</dbReference>
<sequence length="158" mass="18999">MFVYPGDYKTFLYILSKTHQNFPFELPAYCLMTNHFHLMLRSKEHSISKIMSLVNKRYADYYNTRYRLKGHLFEKRFYSHEITDDEGILQVSRYIHRNPLEARMVQNLKDYPWSSFPFYMNGGSPLPDYINKGIILRYFGGSEGERGVKYREYCLEED</sequence>
<dbReference type="InterPro" id="IPR002686">
    <property type="entry name" value="Transposase_17"/>
</dbReference>